<sequence length="167" mass="19152">MKENLKQRNWFDNDNTQSSKDEIRKLETHLTKTYVDPYRANSFNFFIIKVDNEILYEEDSEEHKDRVGLSSVLTATKSDNAYYNVPRKQPDFPPSILLGEVIGVNPNSRGNVKHDPIDITKQCLEVSGRKWKRIGSDGMPYNIASSLLDDIYVCSTCSSDTDLRDIN</sequence>
<dbReference type="Proteomes" id="UP000507470">
    <property type="component" value="Unassembled WGS sequence"/>
</dbReference>
<organism evidence="1 2">
    <name type="scientific">Mytilus coruscus</name>
    <name type="common">Sea mussel</name>
    <dbReference type="NCBI Taxonomy" id="42192"/>
    <lineage>
        <taxon>Eukaryota</taxon>
        <taxon>Metazoa</taxon>
        <taxon>Spiralia</taxon>
        <taxon>Lophotrochozoa</taxon>
        <taxon>Mollusca</taxon>
        <taxon>Bivalvia</taxon>
        <taxon>Autobranchia</taxon>
        <taxon>Pteriomorphia</taxon>
        <taxon>Mytilida</taxon>
        <taxon>Mytiloidea</taxon>
        <taxon>Mytilidae</taxon>
        <taxon>Mytilinae</taxon>
        <taxon>Mytilus</taxon>
    </lineage>
</organism>
<proteinExistence type="predicted"/>
<gene>
    <name evidence="1" type="ORF">MCOR_11026</name>
</gene>
<evidence type="ECO:0000313" key="1">
    <source>
        <dbReference type="EMBL" id="CAC5373185.1"/>
    </source>
</evidence>
<protein>
    <submittedName>
        <fullName evidence="1">Uncharacterized protein</fullName>
    </submittedName>
</protein>
<accession>A0A6J8AWU8</accession>
<dbReference type="EMBL" id="CACVKT020001887">
    <property type="protein sequence ID" value="CAC5373185.1"/>
    <property type="molecule type" value="Genomic_DNA"/>
</dbReference>
<keyword evidence="2" id="KW-1185">Reference proteome</keyword>
<evidence type="ECO:0000313" key="2">
    <source>
        <dbReference type="Proteomes" id="UP000507470"/>
    </source>
</evidence>
<name>A0A6J8AWU8_MYTCO</name>
<dbReference type="AlphaFoldDB" id="A0A6J8AWU8"/>
<reference evidence="1 2" key="1">
    <citation type="submission" date="2020-06" db="EMBL/GenBank/DDBJ databases">
        <authorList>
            <person name="Li R."/>
            <person name="Bekaert M."/>
        </authorList>
    </citation>
    <scope>NUCLEOTIDE SEQUENCE [LARGE SCALE GENOMIC DNA]</scope>
    <source>
        <strain evidence="2">wild</strain>
    </source>
</reference>